<organism evidence="1 2">
    <name type="scientific">Datura stramonium</name>
    <name type="common">Jimsonweed</name>
    <name type="synonym">Common thornapple</name>
    <dbReference type="NCBI Taxonomy" id="4076"/>
    <lineage>
        <taxon>Eukaryota</taxon>
        <taxon>Viridiplantae</taxon>
        <taxon>Streptophyta</taxon>
        <taxon>Embryophyta</taxon>
        <taxon>Tracheophyta</taxon>
        <taxon>Spermatophyta</taxon>
        <taxon>Magnoliopsida</taxon>
        <taxon>eudicotyledons</taxon>
        <taxon>Gunneridae</taxon>
        <taxon>Pentapetalae</taxon>
        <taxon>asterids</taxon>
        <taxon>lamiids</taxon>
        <taxon>Solanales</taxon>
        <taxon>Solanaceae</taxon>
        <taxon>Solanoideae</taxon>
        <taxon>Datureae</taxon>
        <taxon>Datura</taxon>
    </lineage>
</organism>
<name>A0ABS8SZT9_DATST</name>
<accession>A0ABS8SZT9</accession>
<reference evidence="1 2" key="1">
    <citation type="journal article" date="2021" name="BMC Genomics">
        <title>Datura genome reveals duplications of psychoactive alkaloid biosynthetic genes and high mutation rate following tissue culture.</title>
        <authorList>
            <person name="Rajewski A."/>
            <person name="Carter-House D."/>
            <person name="Stajich J."/>
            <person name="Litt A."/>
        </authorList>
    </citation>
    <scope>NUCLEOTIDE SEQUENCE [LARGE SCALE GENOMIC DNA]</scope>
    <source>
        <strain evidence="1">AR-01</strain>
    </source>
</reference>
<proteinExistence type="predicted"/>
<gene>
    <name evidence="1" type="ORF">HAX54_052590</name>
</gene>
<dbReference type="Proteomes" id="UP000823775">
    <property type="component" value="Unassembled WGS sequence"/>
</dbReference>
<evidence type="ECO:0000313" key="2">
    <source>
        <dbReference type="Proteomes" id="UP000823775"/>
    </source>
</evidence>
<protein>
    <submittedName>
        <fullName evidence="1">Uncharacterized protein</fullName>
    </submittedName>
</protein>
<evidence type="ECO:0000313" key="1">
    <source>
        <dbReference type="EMBL" id="MCD7464376.1"/>
    </source>
</evidence>
<comment type="caution">
    <text evidence="1">The sequence shown here is derived from an EMBL/GenBank/DDBJ whole genome shotgun (WGS) entry which is preliminary data.</text>
</comment>
<keyword evidence="2" id="KW-1185">Reference proteome</keyword>
<feature type="non-terminal residue" evidence="1">
    <location>
        <position position="62"/>
    </location>
</feature>
<dbReference type="EMBL" id="JACEIK010000958">
    <property type="protein sequence ID" value="MCD7464376.1"/>
    <property type="molecule type" value="Genomic_DNA"/>
</dbReference>
<sequence length="62" mass="6943">MTNLIELGDLSNGGYMFEILCVSFRSNSLHGFAWVKKARIEGKGDSLHTRDAKSQETIAREL</sequence>